<dbReference type="GO" id="GO:0016529">
    <property type="term" value="C:sarcoplasmic reticulum"/>
    <property type="evidence" value="ECO:0007669"/>
    <property type="project" value="EnsemblMetazoa"/>
</dbReference>
<dbReference type="InterPro" id="IPR013680">
    <property type="entry name" value="VDCC_a2/dsu"/>
</dbReference>
<sequence>MAETAPPAAVGKWATQFGDELFALAQKITKSQEIKEKYKEYNARVELKNGTELIKSITKNVGRMLARKMDAVRCIQERAEYVNENFEFNLTYALQNFTYFSSKYSTFNGNSSEELEPNEAEFAWMYRNMELNPDTHFYNTPVDTEHSSVHVPSNIWDRSERVLKTIMWSEHLDEVFRQNYQSDPALSWQYFGSDTGILRHYPAAQWTDTRPNRDDADTYDCRKRSWYIETATCSKDIVILLDHSGSMTGFRHHVAKFTIRSILDTFSNNDFFTILRYSSEVNDIIPCFNGALHQSEGTFVGSRWNRRARGRYRQADTALQGFIANTTIWRVMSLKHLRRSCASFWPRCKTIGSGQSSMRRMNPTGTTKMIDSEVKVTASHAIFPRDGGKEAPACVVGFQFSHARMWERFFSITAVDHCNHCLPICTDDDVDCVVIDNNAYIVIGQNINTTGKFFGEFHGDVMTAMVERGIFLSIEVYDYQEQCKEEPKAGSDGHGLLHPLRLLSLGWKYLVGRLFFEYQRIQWWADGAPFMEYTDEIEDEYVAVGDGGKSSASKPKDDSDDENAMFDEPEPDPIYKACDKRSTLYALQPSALVGINDFVEAPSTRPFLVKKIPNSNLVLVVVNVLMPSRSVRLTTEPQRMEYDKEFPCYKLNMSFYERRRIEECYTVHEDEELYTYCGNASRLVLTLQLMPLTIILVFYLTHSFMR</sequence>
<evidence type="ECO:0000256" key="2">
    <source>
        <dbReference type="ARBA" id="ARBA00022692"/>
    </source>
</evidence>
<keyword evidence="3" id="KW-0479">Metal-binding</keyword>
<evidence type="ECO:0000256" key="3">
    <source>
        <dbReference type="ARBA" id="ARBA00022723"/>
    </source>
</evidence>
<dbReference type="SUPFAM" id="SSF53300">
    <property type="entry name" value="vWA-like"/>
    <property type="match status" value="1"/>
</dbReference>
<keyword evidence="4" id="KW-0732">Signal</keyword>
<evidence type="ECO:0000256" key="4">
    <source>
        <dbReference type="ARBA" id="ARBA00022729"/>
    </source>
</evidence>
<dbReference type="HOGENOM" id="CLU_390924_0_0_1"/>
<reference evidence="14 15" key="1">
    <citation type="journal article" date="2007" name="Nature">
        <title>Evolution of genes and genomes on the Drosophila phylogeny.</title>
        <authorList>
            <consortium name="Drosophila 12 Genomes Consortium"/>
            <person name="Clark A.G."/>
            <person name="Eisen M.B."/>
            <person name="Smith D.R."/>
            <person name="Bergman C.M."/>
            <person name="Oliver B."/>
            <person name="Markow T.A."/>
            <person name="Kaufman T.C."/>
            <person name="Kellis M."/>
            <person name="Gelbart W."/>
            <person name="Iyer V.N."/>
            <person name="Pollard D.A."/>
            <person name="Sackton T.B."/>
            <person name="Larracuente A.M."/>
            <person name="Singh N.D."/>
            <person name="Abad J.P."/>
            <person name="Abt D.N."/>
            <person name="Adryan B."/>
            <person name="Aguade M."/>
            <person name="Akashi H."/>
            <person name="Anderson W.W."/>
            <person name="Aquadro C.F."/>
            <person name="Ardell D.H."/>
            <person name="Arguello R."/>
            <person name="Artieri C.G."/>
            <person name="Barbash D.A."/>
            <person name="Barker D."/>
            <person name="Barsanti P."/>
            <person name="Batterham P."/>
            <person name="Batzoglou S."/>
            <person name="Begun D."/>
            <person name="Bhutkar A."/>
            <person name="Blanco E."/>
            <person name="Bosak S.A."/>
            <person name="Bradley R.K."/>
            <person name="Brand A.D."/>
            <person name="Brent M.R."/>
            <person name="Brooks A.N."/>
            <person name="Brown R.H."/>
            <person name="Butlin R.K."/>
            <person name="Caggese C."/>
            <person name="Calvi B.R."/>
            <person name="Bernardo de Carvalho A."/>
            <person name="Caspi A."/>
            <person name="Castrezana S."/>
            <person name="Celniker S.E."/>
            <person name="Chang J.L."/>
            <person name="Chapple C."/>
            <person name="Chatterji S."/>
            <person name="Chinwalla A."/>
            <person name="Civetta A."/>
            <person name="Clifton S.W."/>
            <person name="Comeron J.M."/>
            <person name="Costello J.C."/>
            <person name="Coyne J.A."/>
            <person name="Daub J."/>
            <person name="David R.G."/>
            <person name="Delcher A.L."/>
            <person name="Delehaunty K."/>
            <person name="Do C.B."/>
            <person name="Ebling H."/>
            <person name="Edwards K."/>
            <person name="Eickbush T."/>
            <person name="Evans J.D."/>
            <person name="Filipski A."/>
            <person name="Findeiss S."/>
            <person name="Freyhult E."/>
            <person name="Fulton L."/>
            <person name="Fulton R."/>
            <person name="Garcia A.C."/>
            <person name="Gardiner A."/>
            <person name="Garfield D.A."/>
            <person name="Garvin B.E."/>
            <person name="Gibson G."/>
            <person name="Gilbert D."/>
            <person name="Gnerre S."/>
            <person name="Godfrey J."/>
            <person name="Good R."/>
            <person name="Gotea V."/>
            <person name="Gravely B."/>
            <person name="Greenberg A.J."/>
            <person name="Griffiths-Jones S."/>
            <person name="Gross S."/>
            <person name="Guigo R."/>
            <person name="Gustafson E.A."/>
            <person name="Haerty W."/>
            <person name="Hahn M.W."/>
            <person name="Halligan D.L."/>
            <person name="Halpern A.L."/>
            <person name="Halter G.M."/>
            <person name="Han M.V."/>
            <person name="Heger A."/>
            <person name="Hillier L."/>
            <person name="Hinrichs A.S."/>
            <person name="Holmes I."/>
            <person name="Hoskins R.A."/>
            <person name="Hubisz M.J."/>
            <person name="Hultmark D."/>
            <person name="Huntley M.A."/>
            <person name="Jaffe D.B."/>
            <person name="Jagadeeshan S."/>
            <person name="Jeck W.R."/>
            <person name="Johnson J."/>
            <person name="Jones C.D."/>
            <person name="Jordan W.C."/>
            <person name="Karpen G.H."/>
            <person name="Kataoka E."/>
            <person name="Keightley P.D."/>
            <person name="Kheradpour P."/>
            <person name="Kirkness E.F."/>
            <person name="Koerich L.B."/>
            <person name="Kristiansen K."/>
            <person name="Kudrna D."/>
            <person name="Kulathinal R.J."/>
            <person name="Kumar S."/>
            <person name="Kwok R."/>
            <person name="Lander E."/>
            <person name="Langley C.H."/>
            <person name="Lapoint R."/>
            <person name="Lazzaro B.P."/>
            <person name="Lee S.J."/>
            <person name="Levesque L."/>
            <person name="Li R."/>
            <person name="Lin C.F."/>
            <person name="Lin M.F."/>
            <person name="Lindblad-Toh K."/>
            <person name="Llopart A."/>
            <person name="Long M."/>
            <person name="Low L."/>
            <person name="Lozovsky E."/>
            <person name="Lu J."/>
            <person name="Luo M."/>
            <person name="Machado C.A."/>
            <person name="Makalowski W."/>
            <person name="Marzo M."/>
            <person name="Matsuda M."/>
            <person name="Matzkin L."/>
            <person name="McAllister B."/>
            <person name="McBride C.S."/>
            <person name="McKernan B."/>
            <person name="McKernan K."/>
            <person name="Mendez-Lago M."/>
            <person name="Minx P."/>
            <person name="Mollenhauer M.U."/>
            <person name="Montooth K."/>
            <person name="Mount S.M."/>
            <person name="Mu X."/>
            <person name="Myers E."/>
            <person name="Negre B."/>
            <person name="Newfeld S."/>
            <person name="Nielsen R."/>
            <person name="Noor M.A."/>
            <person name="O'Grady P."/>
            <person name="Pachter L."/>
            <person name="Papaceit M."/>
            <person name="Parisi M.J."/>
            <person name="Parisi M."/>
            <person name="Parts L."/>
            <person name="Pedersen J.S."/>
            <person name="Pesole G."/>
            <person name="Phillippy A.M."/>
            <person name="Ponting C.P."/>
            <person name="Pop M."/>
            <person name="Porcelli D."/>
            <person name="Powell J.R."/>
            <person name="Prohaska S."/>
            <person name="Pruitt K."/>
            <person name="Puig M."/>
            <person name="Quesneville H."/>
            <person name="Ram K.R."/>
            <person name="Rand D."/>
            <person name="Rasmussen M.D."/>
            <person name="Reed L.K."/>
            <person name="Reenan R."/>
            <person name="Reily A."/>
            <person name="Remington K.A."/>
            <person name="Rieger T.T."/>
            <person name="Ritchie M.G."/>
            <person name="Robin C."/>
            <person name="Rogers Y.H."/>
            <person name="Rohde C."/>
            <person name="Rozas J."/>
            <person name="Rubenfield M.J."/>
            <person name="Ruiz A."/>
            <person name="Russo S."/>
            <person name="Salzberg S.L."/>
            <person name="Sanchez-Gracia A."/>
            <person name="Saranga D.J."/>
            <person name="Sato H."/>
            <person name="Schaeffer S.W."/>
            <person name="Schatz M.C."/>
            <person name="Schlenke T."/>
            <person name="Schwartz R."/>
            <person name="Segarra C."/>
            <person name="Singh R.S."/>
            <person name="Sirot L."/>
            <person name="Sirota M."/>
            <person name="Sisneros N.B."/>
            <person name="Smith C.D."/>
            <person name="Smith T.F."/>
            <person name="Spieth J."/>
            <person name="Stage D.E."/>
            <person name="Stark A."/>
            <person name="Stephan W."/>
            <person name="Strausberg R.L."/>
            <person name="Strempel S."/>
            <person name="Sturgill D."/>
            <person name="Sutton G."/>
            <person name="Sutton G.G."/>
            <person name="Tao W."/>
            <person name="Teichmann S."/>
            <person name="Tobari Y.N."/>
            <person name="Tomimura Y."/>
            <person name="Tsolas J.M."/>
            <person name="Valente V.L."/>
            <person name="Venter E."/>
            <person name="Venter J.C."/>
            <person name="Vicario S."/>
            <person name="Vieira F.G."/>
            <person name="Vilella A.J."/>
            <person name="Villasante A."/>
            <person name="Walenz B."/>
            <person name="Wang J."/>
            <person name="Wasserman M."/>
            <person name="Watts T."/>
            <person name="Wilson D."/>
            <person name="Wilson R.K."/>
            <person name="Wing R.A."/>
            <person name="Wolfner M.F."/>
            <person name="Wong A."/>
            <person name="Wong G.K."/>
            <person name="Wu C.I."/>
            <person name="Wu G."/>
            <person name="Yamamoto D."/>
            <person name="Yang H.P."/>
            <person name="Yang S.P."/>
            <person name="Yorke J.A."/>
            <person name="Yoshida K."/>
            <person name="Zdobnov E."/>
            <person name="Zhang P."/>
            <person name="Zhang Y."/>
            <person name="Zimin A.V."/>
            <person name="Baldwin J."/>
            <person name="Abdouelleil A."/>
            <person name="Abdulkadir J."/>
            <person name="Abebe A."/>
            <person name="Abera B."/>
            <person name="Abreu J."/>
            <person name="Acer S.C."/>
            <person name="Aftuck L."/>
            <person name="Alexander A."/>
            <person name="An P."/>
            <person name="Anderson E."/>
            <person name="Anderson S."/>
            <person name="Arachi H."/>
            <person name="Azer M."/>
            <person name="Bachantsang P."/>
            <person name="Barry A."/>
            <person name="Bayul T."/>
            <person name="Berlin A."/>
            <person name="Bessette D."/>
            <person name="Bloom T."/>
            <person name="Blye J."/>
            <person name="Boguslavskiy L."/>
            <person name="Bonnet C."/>
            <person name="Boukhgalter B."/>
            <person name="Bourzgui I."/>
            <person name="Brown A."/>
            <person name="Cahill P."/>
            <person name="Channer S."/>
            <person name="Cheshatsang Y."/>
            <person name="Chuda L."/>
            <person name="Citroen M."/>
            <person name="Collymore A."/>
            <person name="Cooke P."/>
            <person name="Costello M."/>
            <person name="D'Aco K."/>
            <person name="Daza R."/>
            <person name="De Haan G."/>
            <person name="DeGray S."/>
            <person name="DeMaso C."/>
            <person name="Dhargay N."/>
            <person name="Dooley K."/>
            <person name="Dooley E."/>
            <person name="Doricent M."/>
            <person name="Dorje P."/>
            <person name="Dorjee K."/>
            <person name="Dupes A."/>
            <person name="Elong R."/>
            <person name="Falk J."/>
            <person name="Farina A."/>
            <person name="Faro S."/>
            <person name="Ferguson D."/>
            <person name="Fisher S."/>
            <person name="Foley C.D."/>
            <person name="Franke A."/>
            <person name="Friedrich D."/>
            <person name="Gadbois L."/>
            <person name="Gearin G."/>
            <person name="Gearin C.R."/>
            <person name="Giannoukos G."/>
            <person name="Goode T."/>
            <person name="Graham J."/>
            <person name="Grandbois E."/>
            <person name="Grewal S."/>
            <person name="Gyaltsen K."/>
            <person name="Hafez N."/>
            <person name="Hagos B."/>
            <person name="Hall J."/>
            <person name="Henson C."/>
            <person name="Hollinger A."/>
            <person name="Honan T."/>
            <person name="Huard M.D."/>
            <person name="Hughes L."/>
            <person name="Hurhula B."/>
            <person name="Husby M.E."/>
            <person name="Kamat A."/>
            <person name="Kanga B."/>
            <person name="Kashin S."/>
            <person name="Khazanovich D."/>
            <person name="Kisner P."/>
            <person name="Lance K."/>
            <person name="Lara M."/>
            <person name="Lee W."/>
            <person name="Lennon N."/>
            <person name="Letendre F."/>
            <person name="LeVine R."/>
            <person name="Lipovsky A."/>
            <person name="Liu X."/>
            <person name="Liu J."/>
            <person name="Liu S."/>
            <person name="Lokyitsang T."/>
            <person name="Lokyitsang Y."/>
            <person name="Lubonja R."/>
            <person name="Lui A."/>
            <person name="MacDonald P."/>
            <person name="Magnisalis V."/>
            <person name="Maru K."/>
            <person name="Matthews C."/>
            <person name="McCusker W."/>
            <person name="McDonough S."/>
            <person name="Mehta T."/>
            <person name="Meldrim J."/>
            <person name="Meneus L."/>
            <person name="Mihai O."/>
            <person name="Mihalev A."/>
            <person name="Mihova T."/>
            <person name="Mittelman R."/>
            <person name="Mlenga V."/>
            <person name="Montmayeur A."/>
            <person name="Mulrain L."/>
            <person name="Navidi A."/>
            <person name="Naylor J."/>
            <person name="Negash T."/>
            <person name="Nguyen T."/>
            <person name="Nguyen N."/>
            <person name="Nicol R."/>
            <person name="Norbu C."/>
            <person name="Norbu N."/>
            <person name="Novod N."/>
            <person name="O'Neill B."/>
            <person name="Osman S."/>
            <person name="Markiewicz E."/>
            <person name="Oyono O.L."/>
            <person name="Patti C."/>
            <person name="Phunkhang P."/>
            <person name="Pierre F."/>
            <person name="Priest M."/>
            <person name="Raghuraman S."/>
            <person name="Rege F."/>
            <person name="Reyes R."/>
            <person name="Rise C."/>
            <person name="Rogov P."/>
            <person name="Ross K."/>
            <person name="Ryan E."/>
            <person name="Settipalli S."/>
            <person name="Shea T."/>
            <person name="Sherpa N."/>
            <person name="Shi L."/>
            <person name="Shih D."/>
            <person name="Sparrow T."/>
            <person name="Spaulding J."/>
            <person name="Stalker J."/>
            <person name="Stange-Thomann N."/>
            <person name="Stavropoulos S."/>
            <person name="Stone C."/>
            <person name="Strader C."/>
            <person name="Tesfaye S."/>
            <person name="Thomson T."/>
            <person name="Thoulutsang Y."/>
            <person name="Thoulutsang D."/>
            <person name="Topham K."/>
            <person name="Topping I."/>
            <person name="Tsamla T."/>
            <person name="Vassiliev H."/>
            <person name="Vo A."/>
            <person name="Wangchuk T."/>
            <person name="Wangdi T."/>
            <person name="Weiand M."/>
            <person name="Wilkinson J."/>
            <person name="Wilson A."/>
            <person name="Yadav S."/>
            <person name="Young G."/>
            <person name="Yu Q."/>
            <person name="Zembek L."/>
            <person name="Zhong D."/>
            <person name="Zimmer A."/>
            <person name="Zwirko Z."/>
            <person name="Jaffe D.B."/>
            <person name="Alvarez P."/>
            <person name="Brockman W."/>
            <person name="Butler J."/>
            <person name="Chin C."/>
            <person name="Gnerre S."/>
            <person name="Grabherr M."/>
            <person name="Kleber M."/>
            <person name="Mauceli E."/>
            <person name="MacCallum I."/>
        </authorList>
    </citation>
    <scope>NUCLEOTIDE SEQUENCE [LARGE SCALE GENOMIC DNA]</scope>
    <source>
        <strain evidence="15">white501</strain>
    </source>
</reference>
<keyword evidence="5" id="KW-0106">Calcium</keyword>
<dbReference type="GO" id="GO:0030315">
    <property type="term" value="C:T-tubule"/>
    <property type="evidence" value="ECO:0007669"/>
    <property type="project" value="EnsemblMetazoa"/>
</dbReference>
<feature type="compositionally biased region" description="Acidic residues" evidence="10">
    <location>
        <begin position="558"/>
        <end position="570"/>
    </location>
</feature>
<dbReference type="PANTHER" id="PTHR10166">
    <property type="entry name" value="VOLTAGE-DEPENDENT CALCIUM CHANNEL SUBUNIT ALPHA-2/DELTA-RELATED"/>
    <property type="match status" value="1"/>
</dbReference>
<evidence type="ECO:0000256" key="8">
    <source>
        <dbReference type="ARBA" id="ARBA00023157"/>
    </source>
</evidence>
<evidence type="ECO:0000256" key="9">
    <source>
        <dbReference type="ARBA" id="ARBA00023180"/>
    </source>
</evidence>
<dbReference type="GO" id="GO:0046872">
    <property type="term" value="F:metal ion binding"/>
    <property type="evidence" value="ECO:0007669"/>
    <property type="project" value="UniProtKB-KW"/>
</dbReference>
<dbReference type="Gene3D" id="3.40.50.410">
    <property type="entry name" value="von Willebrand factor, type A domain"/>
    <property type="match status" value="1"/>
</dbReference>
<keyword evidence="7 11" id="KW-0472">Membrane</keyword>
<dbReference type="PANTHER" id="PTHR10166:SF31">
    <property type="entry name" value="CA[2+] CHANNEL MUSCLE-SPECIFIC ALPHA2_DELTA SUBUNIT, ISOFORM A"/>
    <property type="match status" value="1"/>
</dbReference>
<evidence type="ECO:0000259" key="12">
    <source>
        <dbReference type="Pfam" id="PF08399"/>
    </source>
</evidence>
<evidence type="ECO:0000313" key="14">
    <source>
        <dbReference type="EMBL" id="EDX05193.1"/>
    </source>
</evidence>
<dbReference type="InterPro" id="IPR051173">
    <property type="entry name" value="Ca_channel_alpha-2/delta"/>
</dbReference>
<proteinExistence type="predicted"/>
<dbReference type="InterPro" id="IPR013608">
    <property type="entry name" value="VWA_N"/>
</dbReference>
<evidence type="ECO:0000256" key="1">
    <source>
        <dbReference type="ARBA" id="ARBA00004479"/>
    </source>
</evidence>
<evidence type="ECO:0000256" key="11">
    <source>
        <dbReference type="SAM" id="Phobius"/>
    </source>
</evidence>
<organism evidence="14 15">
    <name type="scientific">Drosophila simulans</name>
    <name type="common">Fruit fly</name>
    <dbReference type="NCBI Taxonomy" id="7240"/>
    <lineage>
        <taxon>Eukaryota</taxon>
        <taxon>Metazoa</taxon>
        <taxon>Ecdysozoa</taxon>
        <taxon>Arthropoda</taxon>
        <taxon>Hexapoda</taxon>
        <taxon>Insecta</taxon>
        <taxon>Pterygota</taxon>
        <taxon>Neoptera</taxon>
        <taxon>Endopterygota</taxon>
        <taxon>Diptera</taxon>
        <taxon>Brachycera</taxon>
        <taxon>Muscomorpha</taxon>
        <taxon>Ephydroidea</taxon>
        <taxon>Drosophilidae</taxon>
        <taxon>Drosophila</taxon>
        <taxon>Sophophora</taxon>
    </lineage>
</organism>
<evidence type="ECO:0000256" key="5">
    <source>
        <dbReference type="ARBA" id="ARBA00022837"/>
    </source>
</evidence>
<dbReference type="GO" id="GO:0005891">
    <property type="term" value="C:voltage-gated calcium channel complex"/>
    <property type="evidence" value="ECO:0007669"/>
    <property type="project" value="TreeGrafter"/>
</dbReference>
<name>B4Q6Y5_DROSI</name>
<dbReference type="Proteomes" id="UP000000304">
    <property type="component" value="Chromosome 2L"/>
</dbReference>
<keyword evidence="9" id="KW-0325">Glycoprotein</keyword>
<keyword evidence="8" id="KW-1015">Disulfide bond</keyword>
<accession>B4Q6Y5</accession>
<evidence type="ECO:0000256" key="10">
    <source>
        <dbReference type="SAM" id="MobiDB-lite"/>
    </source>
</evidence>
<dbReference type="Pfam" id="PF08399">
    <property type="entry name" value="VWA_N"/>
    <property type="match status" value="1"/>
</dbReference>
<keyword evidence="6 11" id="KW-1133">Transmembrane helix</keyword>
<feature type="domain" description="Voltage-dependent calcium channel alpha-2/delta subunit conserved region" evidence="13">
    <location>
        <begin position="387"/>
        <end position="491"/>
    </location>
</feature>
<protein>
    <submittedName>
        <fullName evidence="14">GD24043</fullName>
    </submittedName>
</protein>
<feature type="transmembrane region" description="Helical" evidence="11">
    <location>
        <begin position="683"/>
        <end position="701"/>
    </location>
</feature>
<dbReference type="AlphaFoldDB" id="B4Q6Y5"/>
<dbReference type="STRING" id="7240.B4Q6Y5"/>
<evidence type="ECO:0000313" key="15">
    <source>
        <dbReference type="Proteomes" id="UP000000304"/>
    </source>
</evidence>
<feature type="region of interest" description="Disordered" evidence="10">
    <location>
        <begin position="544"/>
        <end position="570"/>
    </location>
</feature>
<gene>
    <name evidence="14" type="primary">Dsim\GD24043</name>
    <name evidence="14" type="ORF">Dsim_GD24043</name>
</gene>
<dbReference type="GO" id="GO:0005245">
    <property type="term" value="F:voltage-gated calcium channel activity"/>
    <property type="evidence" value="ECO:0007669"/>
    <property type="project" value="TreeGrafter"/>
</dbReference>
<dbReference type="Pfam" id="PF08473">
    <property type="entry name" value="VGCC_alpha2"/>
    <property type="match status" value="1"/>
</dbReference>
<keyword evidence="15" id="KW-1185">Reference proteome</keyword>
<comment type="subcellular location">
    <subcellularLocation>
        <location evidence="1">Membrane</location>
        <topology evidence="1">Single-pass type I membrane protein</topology>
    </subcellularLocation>
</comment>
<evidence type="ECO:0000256" key="6">
    <source>
        <dbReference type="ARBA" id="ARBA00022989"/>
    </source>
</evidence>
<feature type="domain" description="VWA N-terminal" evidence="12">
    <location>
        <begin position="79"/>
        <end position="206"/>
    </location>
</feature>
<dbReference type="OrthoDB" id="10054666at2759"/>
<dbReference type="EMBL" id="CM000361">
    <property type="protein sequence ID" value="EDX05193.1"/>
    <property type="molecule type" value="Genomic_DNA"/>
</dbReference>
<evidence type="ECO:0000259" key="13">
    <source>
        <dbReference type="Pfam" id="PF08473"/>
    </source>
</evidence>
<dbReference type="InterPro" id="IPR036465">
    <property type="entry name" value="vWFA_dom_sf"/>
</dbReference>
<keyword evidence="2 11" id="KW-0812">Transmembrane</keyword>
<evidence type="ECO:0000256" key="7">
    <source>
        <dbReference type="ARBA" id="ARBA00023136"/>
    </source>
</evidence>